<dbReference type="InterPro" id="IPR003582">
    <property type="entry name" value="ShKT_dom"/>
</dbReference>
<feature type="domain" description="ShKT" evidence="4">
    <location>
        <begin position="670"/>
        <end position="708"/>
    </location>
</feature>
<proteinExistence type="predicted"/>
<evidence type="ECO:0000259" key="4">
    <source>
        <dbReference type="PROSITE" id="PS51670"/>
    </source>
</evidence>
<dbReference type="SMART" id="SM00254">
    <property type="entry name" value="ShKT"/>
    <property type="match status" value="3"/>
</dbReference>
<name>A0A1I8FWD9_9PLAT</name>
<dbReference type="Proteomes" id="UP000095280">
    <property type="component" value="Unplaced"/>
</dbReference>
<evidence type="ECO:0000256" key="1">
    <source>
        <dbReference type="PROSITE-ProRule" id="PRU01005"/>
    </source>
</evidence>
<dbReference type="InterPro" id="IPR003609">
    <property type="entry name" value="Pan_app"/>
</dbReference>
<feature type="domain" description="Apple" evidence="3">
    <location>
        <begin position="711"/>
        <end position="807"/>
    </location>
</feature>
<keyword evidence="5" id="KW-1185">Reference proteome</keyword>
<evidence type="ECO:0000256" key="2">
    <source>
        <dbReference type="SAM" id="MobiDB-lite"/>
    </source>
</evidence>
<feature type="compositionally biased region" description="Basic residues" evidence="2">
    <location>
        <begin position="1246"/>
        <end position="1259"/>
    </location>
</feature>
<dbReference type="PROSITE" id="PS51670">
    <property type="entry name" value="SHKT"/>
    <property type="match status" value="1"/>
</dbReference>
<feature type="compositionally biased region" description="Basic and acidic residues" evidence="2">
    <location>
        <begin position="1317"/>
        <end position="1332"/>
    </location>
</feature>
<feature type="region of interest" description="Disordered" evidence="2">
    <location>
        <begin position="1235"/>
        <end position="1358"/>
    </location>
</feature>
<evidence type="ECO:0000313" key="5">
    <source>
        <dbReference type="Proteomes" id="UP000095280"/>
    </source>
</evidence>
<feature type="compositionally biased region" description="Basic and acidic residues" evidence="2">
    <location>
        <begin position="1235"/>
        <end position="1245"/>
    </location>
</feature>
<dbReference type="SUPFAM" id="SSF57414">
    <property type="entry name" value="Hairpin loop containing domain-like"/>
    <property type="match status" value="1"/>
</dbReference>
<feature type="compositionally biased region" description="Low complexity" evidence="2">
    <location>
        <begin position="1274"/>
        <end position="1292"/>
    </location>
</feature>
<dbReference type="PROSITE" id="PS50948">
    <property type="entry name" value="PAN"/>
    <property type="match status" value="1"/>
</dbReference>
<dbReference type="WBParaSite" id="maker-uti_cns_0000141-snap-gene-0.9-mRNA-1">
    <property type="protein sequence ID" value="maker-uti_cns_0000141-snap-gene-0.9-mRNA-1"/>
    <property type="gene ID" value="maker-uti_cns_0000141-snap-gene-0.9"/>
</dbReference>
<reference evidence="6" key="1">
    <citation type="submission" date="2016-11" db="UniProtKB">
        <authorList>
            <consortium name="WormBaseParasite"/>
        </authorList>
    </citation>
    <scope>IDENTIFICATION</scope>
</reference>
<feature type="compositionally biased region" description="Polar residues" evidence="2">
    <location>
        <begin position="1348"/>
        <end position="1358"/>
    </location>
</feature>
<comment type="caution">
    <text evidence="1">Lacks conserved residue(s) required for the propagation of feature annotation.</text>
</comment>
<organism evidence="5 6">
    <name type="scientific">Macrostomum lignano</name>
    <dbReference type="NCBI Taxonomy" id="282301"/>
    <lineage>
        <taxon>Eukaryota</taxon>
        <taxon>Metazoa</taxon>
        <taxon>Spiralia</taxon>
        <taxon>Lophotrochozoa</taxon>
        <taxon>Platyhelminthes</taxon>
        <taxon>Rhabditophora</taxon>
        <taxon>Macrostomorpha</taxon>
        <taxon>Macrostomida</taxon>
        <taxon>Macrostomidae</taxon>
        <taxon>Macrostomum</taxon>
    </lineage>
</organism>
<evidence type="ECO:0000259" key="3">
    <source>
        <dbReference type="PROSITE" id="PS50948"/>
    </source>
</evidence>
<evidence type="ECO:0000313" key="6">
    <source>
        <dbReference type="WBParaSite" id="maker-uti_cns_0000141-snap-gene-0.9-mRNA-1"/>
    </source>
</evidence>
<accession>A0A1I8FWD9</accession>
<sequence length="1358" mass="157759">NGKKSCNIVIKTTVKPVSCGDGTWRYVGSPACQMLAKKGCNSYRKYKRIVRKGCTCKAEFKRKPCKCCCPKPKKTRICSADGRRFLFTKYIYERRSCKCVRSTRRWSVPVGCKKGGRKKYRKVGKCNMTTRMQLYEYYQSEFDEVNCVCKKKKMRIYKPCKCKGSSRKVIQPCNKACRKMVQVTRYRISKTTCQRRSYKFQQVCCCLGKRYSIKRCDPKKAMQITINRWEKMEQDENFESVCNWKEKERRTPITGCNTRKVTFKDTNVKSKRGTVCKCVKTRVRQETRYCKCPRSRISKKKCRNNNVLVSTKTMYILEDGQCRSYTSHSEKVLRCAKSIKRKFKWSKCDKRTCKQKKYGTLCSFRNCKIDIRVDYRNPKVYDCCCPSSKVQIKFLECQDKQKRRVYRKFWQIFYPKRMVCKNFAKNIYKPVRCGGWKARKVFPGACRIRRADKHYYQRLRIQYNEYEEGCACRAKTLKPLRLCKCRGNHKVKVCRRDGVLQHRTMSYRLVKTKGKRRCKAFIAKHWDYKPPCVPASKAKWNKRVSKCNDGIKVITDYRRVRVGCKCKKQEKVTTVICGCSKTVTERKRCRRGRWEITRYGKKLSCRSERFCSCVPYKYTLRKLPNCPKGSVKKSPCVRGFQKVEARLYAIKKCQCTMREFSRHRRCPDKCPDLISTRTCVKLMKEGLCEHPQRKGTVGQICARTCGKCFKCESPNTIKYRMFVGFSLKSNALYSKRFYIKTIRKTKVSHCMMACKKDEGCNSFDFNSRTKTCVLNSVSKFTFRYRISTFKESDHKVNVNIVHFVKYCKHKCRCGAFTPVGKCICEGKGVLRRCYKQFTLREFYNKPDGRCAQRAKSLRLKADCENPCVDQIEANVCRKEKQAGKCLKDRETRILCNKTCSRCACNKQYTVKVPCKRVKGANRRNFERKFMQVRYKRAKCGICTTSYKIRREKCKPPACFEQTIKVIGDCIGGERLVITYAIELTDMAQCKRKKIDEVKYGCKGVCSTVSKQVSKCRYHKKDKKYYRNVMSSFWVSSGTKPKELAFTRKYLCDPSVCPKEMSFKGPCLLGHRFRYRVYYVLDYRERCTKFVNAHGEECSRKKSKRCFNILPRKKCAEVKKKGYCLRHNGPSRLCMKTCGLCKPHQVRVGKNKKTVSKKSKLDKKKLKEAYDIINGISSRYGGRYLQKVTWATIALSESEEGKAYIERSFKINKNKINPPNKSTSLEGKIQTAVHEIEEKSGKDGIQKIKKTKTTKTKKHEKTTTDKNKKVKKSKNSSSSGGSEETTTKTMTTRGKGGSGSQTVVVNKGGEESGGGSDLEEHIITTTHEDDGSGKVKVTRHVTVTRNGKKTSSTSSKMPD</sequence>
<protein>
    <submittedName>
        <fullName evidence="6">VWFA domain-containing protein</fullName>
    </submittedName>
</protein>